<dbReference type="AlphaFoldDB" id="A0A0W8F356"/>
<evidence type="ECO:0000313" key="1">
    <source>
        <dbReference type="EMBL" id="KUG15312.1"/>
    </source>
</evidence>
<protein>
    <submittedName>
        <fullName evidence="1">Uncharacterized protein</fullName>
    </submittedName>
</protein>
<organism evidence="1">
    <name type="scientific">hydrocarbon metagenome</name>
    <dbReference type="NCBI Taxonomy" id="938273"/>
    <lineage>
        <taxon>unclassified sequences</taxon>
        <taxon>metagenomes</taxon>
        <taxon>ecological metagenomes</taxon>
    </lineage>
</organism>
<comment type="caution">
    <text evidence="1">The sequence shown here is derived from an EMBL/GenBank/DDBJ whole genome shotgun (WGS) entry which is preliminary data.</text>
</comment>
<gene>
    <name evidence="1" type="ORF">ASZ90_015029</name>
</gene>
<accession>A0A0W8F356</accession>
<reference evidence="1" key="1">
    <citation type="journal article" date="2015" name="Proc. Natl. Acad. Sci. U.S.A.">
        <title>Networks of energetic and metabolic interactions define dynamics in microbial communities.</title>
        <authorList>
            <person name="Embree M."/>
            <person name="Liu J.K."/>
            <person name="Al-Bassam M.M."/>
            <person name="Zengler K."/>
        </authorList>
    </citation>
    <scope>NUCLEOTIDE SEQUENCE</scope>
</reference>
<sequence>MAVFAIVGVARDPASMDQMQRLIAIPVLAFGFQTDHLFSLIG</sequence>
<proteinExistence type="predicted"/>
<name>A0A0W8F356_9ZZZZ</name>
<dbReference type="EMBL" id="LNQE01001566">
    <property type="protein sequence ID" value="KUG15312.1"/>
    <property type="molecule type" value="Genomic_DNA"/>
</dbReference>